<organism evidence="1">
    <name type="scientific">Oryza meridionalis</name>
    <dbReference type="NCBI Taxonomy" id="40149"/>
    <lineage>
        <taxon>Eukaryota</taxon>
        <taxon>Viridiplantae</taxon>
        <taxon>Streptophyta</taxon>
        <taxon>Embryophyta</taxon>
        <taxon>Tracheophyta</taxon>
        <taxon>Spermatophyta</taxon>
        <taxon>Magnoliopsida</taxon>
        <taxon>Liliopsida</taxon>
        <taxon>Poales</taxon>
        <taxon>Poaceae</taxon>
        <taxon>BOP clade</taxon>
        <taxon>Oryzoideae</taxon>
        <taxon>Oryzeae</taxon>
        <taxon>Oryzinae</taxon>
        <taxon>Oryza</taxon>
    </lineage>
</organism>
<dbReference type="EnsemblPlants" id="OMERI06G01130.1">
    <property type="protein sequence ID" value="OMERI06G01130.1"/>
    <property type="gene ID" value="OMERI06G01130"/>
</dbReference>
<dbReference type="Gramene" id="OMERI06G01130.1">
    <property type="protein sequence ID" value="OMERI06G01130.1"/>
    <property type="gene ID" value="OMERI06G01130"/>
</dbReference>
<dbReference type="PANTHER" id="PTHR36480">
    <property type="entry name" value="OS06G0118900 PROTEIN-RELATED"/>
    <property type="match status" value="1"/>
</dbReference>
<protein>
    <submittedName>
        <fullName evidence="1">Uncharacterized protein</fullName>
    </submittedName>
</protein>
<evidence type="ECO:0000313" key="1">
    <source>
        <dbReference type="EnsemblPlants" id="OMERI06G01130.1"/>
    </source>
</evidence>
<sequence>MGGDGKHKVTMAGRGEVQILGPLLEVRGDRGARCDGGGYGGAGHQDGAPAGGAGLSVANGEVSVERPESPSAASLVKYKVTLRAYNPSGRAVVHFGGDNLVRLIYGAAAWTLLAASTLPAFVVPQQESHFVTKSAFLNASALPASLAARLYDGETDQVVVQAVASLSFTIGGARGVSAGKRGHNFTFHCWPVSISSYYEVTLRAYNPSGRAVVHFGGDNLVRLIYGAAAQTELAAFTLPAFVVPQQESHYVTKSAFLNASALPASLAARLYDGETDQVVVQAVASLSFTIGGARGVSTGKRGHNFTFHCWPVSISSYYEVSGGEASCSQDTTQAAVAGLTHDRCIGGPCPEPYKNSGNCSGNSTGTGSKG</sequence>
<accession>A0A0E0DVW6</accession>
<keyword evidence="2" id="KW-1185">Reference proteome</keyword>
<name>A0A0E0DVW6_9ORYZ</name>
<reference evidence="1" key="1">
    <citation type="submission" date="2015-04" db="UniProtKB">
        <authorList>
            <consortium name="EnsemblPlants"/>
        </authorList>
    </citation>
    <scope>IDENTIFICATION</scope>
</reference>
<dbReference type="AlphaFoldDB" id="A0A0E0DVW6"/>
<reference evidence="1" key="2">
    <citation type="submission" date="2018-05" db="EMBL/GenBank/DDBJ databases">
        <title>OmerRS3 (Oryza meridionalis Reference Sequence Version 3).</title>
        <authorList>
            <person name="Zhang J."/>
            <person name="Kudrna D."/>
            <person name="Lee S."/>
            <person name="Talag J."/>
            <person name="Welchert J."/>
            <person name="Wing R.A."/>
        </authorList>
    </citation>
    <scope>NUCLEOTIDE SEQUENCE [LARGE SCALE GENOMIC DNA]</scope>
    <source>
        <strain evidence="1">cv. OR44</strain>
    </source>
</reference>
<dbReference type="HOGENOM" id="CLU_748813_0_0_1"/>
<evidence type="ECO:0000313" key="2">
    <source>
        <dbReference type="Proteomes" id="UP000008021"/>
    </source>
</evidence>
<dbReference type="Proteomes" id="UP000008021">
    <property type="component" value="Chromosome 6"/>
</dbReference>
<proteinExistence type="predicted"/>